<name>A0A6G1DEQ8_9ORYZ</name>
<dbReference type="AlphaFoldDB" id="A0A6G1DEQ8"/>
<evidence type="ECO:0000313" key="2">
    <source>
        <dbReference type="Proteomes" id="UP000479710"/>
    </source>
</evidence>
<reference evidence="1 2" key="1">
    <citation type="submission" date="2019-11" db="EMBL/GenBank/DDBJ databases">
        <title>Whole genome sequence of Oryza granulata.</title>
        <authorList>
            <person name="Li W."/>
        </authorList>
    </citation>
    <scope>NUCLEOTIDE SEQUENCE [LARGE SCALE GENOMIC DNA]</scope>
    <source>
        <strain evidence="2">cv. Menghai</strain>
        <tissue evidence="1">Leaf</tissue>
    </source>
</reference>
<proteinExistence type="predicted"/>
<evidence type="ECO:0000313" key="1">
    <source>
        <dbReference type="EMBL" id="KAF0910930.1"/>
    </source>
</evidence>
<accession>A0A6G1DEQ8</accession>
<organism evidence="1 2">
    <name type="scientific">Oryza meyeriana var. granulata</name>
    <dbReference type="NCBI Taxonomy" id="110450"/>
    <lineage>
        <taxon>Eukaryota</taxon>
        <taxon>Viridiplantae</taxon>
        <taxon>Streptophyta</taxon>
        <taxon>Embryophyta</taxon>
        <taxon>Tracheophyta</taxon>
        <taxon>Spermatophyta</taxon>
        <taxon>Magnoliopsida</taxon>
        <taxon>Liliopsida</taxon>
        <taxon>Poales</taxon>
        <taxon>Poaceae</taxon>
        <taxon>BOP clade</taxon>
        <taxon>Oryzoideae</taxon>
        <taxon>Oryzeae</taxon>
        <taxon>Oryzinae</taxon>
        <taxon>Oryza</taxon>
        <taxon>Oryza meyeriana</taxon>
    </lineage>
</organism>
<gene>
    <name evidence="1" type="ORF">E2562_005327</name>
</gene>
<dbReference type="EMBL" id="SPHZ02000006">
    <property type="protein sequence ID" value="KAF0910930.1"/>
    <property type="molecule type" value="Genomic_DNA"/>
</dbReference>
<sequence length="78" mass="8552">MADFFFCSRRNSFGSPGERGRLETLVAAARSSRRCRQRWSSAGTGADSTKTIIEMSFLHSLEEKVPGGTPCYDDNSAS</sequence>
<dbReference type="Proteomes" id="UP000479710">
    <property type="component" value="Unassembled WGS sequence"/>
</dbReference>
<keyword evidence="2" id="KW-1185">Reference proteome</keyword>
<comment type="caution">
    <text evidence="1">The sequence shown here is derived from an EMBL/GenBank/DDBJ whole genome shotgun (WGS) entry which is preliminary data.</text>
</comment>
<protein>
    <submittedName>
        <fullName evidence="1">Uncharacterized protein</fullName>
    </submittedName>
</protein>